<gene>
    <name evidence="1" type="ORF">K8V90_08395</name>
</gene>
<organism evidence="1 2">
    <name type="scientific">Romboutsia timonensis</name>
    <dbReference type="NCBI Taxonomy" id="1776391"/>
    <lineage>
        <taxon>Bacteria</taxon>
        <taxon>Bacillati</taxon>
        <taxon>Bacillota</taxon>
        <taxon>Clostridia</taxon>
        <taxon>Peptostreptococcales</taxon>
        <taxon>Peptostreptococcaceae</taxon>
        <taxon>Romboutsia</taxon>
    </lineage>
</organism>
<evidence type="ECO:0000313" key="2">
    <source>
        <dbReference type="Proteomes" id="UP000776700"/>
    </source>
</evidence>
<dbReference type="AlphaFoldDB" id="A0A921T022"/>
<reference evidence="1" key="1">
    <citation type="journal article" date="2021" name="PeerJ">
        <title>Extensive microbial diversity within the chicken gut microbiome revealed by metagenomics and culture.</title>
        <authorList>
            <person name="Gilroy R."/>
            <person name="Ravi A."/>
            <person name="Getino M."/>
            <person name="Pursley I."/>
            <person name="Horton D.L."/>
            <person name="Alikhan N.F."/>
            <person name="Baker D."/>
            <person name="Gharbi K."/>
            <person name="Hall N."/>
            <person name="Watson M."/>
            <person name="Adriaenssens E.M."/>
            <person name="Foster-Nyarko E."/>
            <person name="Jarju S."/>
            <person name="Secka A."/>
            <person name="Antonio M."/>
            <person name="Oren A."/>
            <person name="Chaudhuri R.R."/>
            <person name="La Ragione R."/>
            <person name="Hildebrand F."/>
            <person name="Pallen M.J."/>
        </authorList>
    </citation>
    <scope>NUCLEOTIDE SEQUENCE</scope>
    <source>
        <strain evidence="1">1277</strain>
    </source>
</reference>
<dbReference type="EMBL" id="DYUB01000261">
    <property type="protein sequence ID" value="HJG97103.1"/>
    <property type="molecule type" value="Genomic_DNA"/>
</dbReference>
<comment type="caution">
    <text evidence="1">The sequence shown here is derived from an EMBL/GenBank/DDBJ whole genome shotgun (WGS) entry which is preliminary data.</text>
</comment>
<dbReference type="Proteomes" id="UP000776700">
    <property type="component" value="Unassembled WGS sequence"/>
</dbReference>
<sequence length="65" mass="7915">MNKQQLLNTIEAIRNDERNWNTLKLREIEEGIITREQYMEMREISEQRTIAQIARIEDEIRNLRG</sequence>
<accession>A0A921T022</accession>
<name>A0A921T022_9FIRM</name>
<evidence type="ECO:0000313" key="1">
    <source>
        <dbReference type="EMBL" id="HJG97103.1"/>
    </source>
</evidence>
<proteinExistence type="predicted"/>
<reference evidence="1" key="2">
    <citation type="submission" date="2021-09" db="EMBL/GenBank/DDBJ databases">
        <authorList>
            <person name="Gilroy R."/>
        </authorList>
    </citation>
    <scope>NUCLEOTIDE SEQUENCE</scope>
    <source>
        <strain evidence="1">1277</strain>
    </source>
</reference>
<protein>
    <submittedName>
        <fullName evidence="1">Uncharacterized protein</fullName>
    </submittedName>
</protein>